<accession>A0A1M5J4E8</accession>
<keyword evidence="3 6" id="KW-0812">Transmembrane</keyword>
<dbReference type="NCBIfam" id="TIGR03718">
    <property type="entry name" value="R_switched_Alx"/>
    <property type="match status" value="1"/>
</dbReference>
<evidence type="ECO:0000256" key="1">
    <source>
        <dbReference type="ARBA" id="ARBA00004141"/>
    </source>
</evidence>
<sequence length="308" mass="35203">MVVDGYVWAGFIGFVLLMLALDLGVFHRKSHEIKIKEALIWSAVWIALALCFNYGIYVFMGKEKAVEFLTGYVIEKSLSIDNLFVFIMLFTYFNVESKYQHKVLFWGILGALVMRAIFIFAGVALINKFHWIIYIFGALLVFTGIKMLFHKDEKIDPDKNPLVRLFKKFFPVTDQDQDGKFFIKLNGRTFATPLFVVLLMVEFTDLIFAVDSIPAILAITNDTFIIFTSNVFAILGLRALYFALAGITKYFYYLKYGLSAILVFVGVKMTIVDFYKIPIHYSLIVIASILVLSILTSVLFPKKDTLIN</sequence>
<dbReference type="InterPro" id="IPR022369">
    <property type="entry name" value="Integral_membrane_TerC_rswitch"/>
</dbReference>
<protein>
    <submittedName>
        <fullName evidence="7">Tellurite resistance protein TerC</fullName>
    </submittedName>
</protein>
<comment type="similarity">
    <text evidence="2">Belongs to the TerC family.</text>
</comment>
<feature type="transmembrane region" description="Helical" evidence="6">
    <location>
        <begin position="281"/>
        <end position="300"/>
    </location>
</feature>
<dbReference type="InterPro" id="IPR005496">
    <property type="entry name" value="Integral_membrane_TerC"/>
</dbReference>
<feature type="transmembrane region" description="Helical" evidence="6">
    <location>
        <begin position="38"/>
        <end position="60"/>
    </location>
</feature>
<evidence type="ECO:0000313" key="8">
    <source>
        <dbReference type="Proteomes" id="UP000184036"/>
    </source>
</evidence>
<dbReference type="OrthoDB" id="9783692at2"/>
<feature type="transmembrane region" description="Helical" evidence="6">
    <location>
        <begin position="6"/>
        <end position="26"/>
    </location>
</feature>
<feature type="transmembrane region" description="Helical" evidence="6">
    <location>
        <begin position="103"/>
        <end position="125"/>
    </location>
</feature>
<evidence type="ECO:0000256" key="6">
    <source>
        <dbReference type="SAM" id="Phobius"/>
    </source>
</evidence>
<proteinExistence type="inferred from homology"/>
<feature type="transmembrane region" description="Helical" evidence="6">
    <location>
        <begin position="131"/>
        <end position="149"/>
    </location>
</feature>
<organism evidence="7 8">
    <name type="scientific">Flavobacterium segetis</name>
    <dbReference type="NCBI Taxonomy" id="271157"/>
    <lineage>
        <taxon>Bacteria</taxon>
        <taxon>Pseudomonadati</taxon>
        <taxon>Bacteroidota</taxon>
        <taxon>Flavobacteriia</taxon>
        <taxon>Flavobacteriales</taxon>
        <taxon>Flavobacteriaceae</taxon>
        <taxon>Flavobacterium</taxon>
    </lineage>
</organism>
<comment type="subcellular location">
    <subcellularLocation>
        <location evidence="1">Membrane</location>
        <topology evidence="1">Multi-pass membrane protein</topology>
    </subcellularLocation>
</comment>
<feature type="transmembrane region" description="Helical" evidence="6">
    <location>
        <begin position="194"/>
        <end position="218"/>
    </location>
</feature>
<keyword evidence="8" id="KW-1185">Reference proteome</keyword>
<dbReference type="PANTHER" id="PTHR30238:SF0">
    <property type="entry name" value="THYLAKOID MEMBRANE PROTEIN TERC, CHLOROPLASTIC"/>
    <property type="match status" value="1"/>
</dbReference>
<evidence type="ECO:0000256" key="5">
    <source>
        <dbReference type="ARBA" id="ARBA00023136"/>
    </source>
</evidence>
<dbReference type="STRING" id="271157.SAMN05444396_10969"/>
<dbReference type="EMBL" id="FQWE01000009">
    <property type="protein sequence ID" value="SHG34883.1"/>
    <property type="molecule type" value="Genomic_DNA"/>
</dbReference>
<feature type="transmembrane region" description="Helical" evidence="6">
    <location>
        <begin position="72"/>
        <end position="91"/>
    </location>
</feature>
<dbReference type="RefSeq" id="WP_072992946.1">
    <property type="nucleotide sequence ID" value="NZ_FQWE01000009.1"/>
</dbReference>
<feature type="transmembrane region" description="Helical" evidence="6">
    <location>
        <begin position="256"/>
        <end position="275"/>
    </location>
</feature>
<evidence type="ECO:0000256" key="3">
    <source>
        <dbReference type="ARBA" id="ARBA00022692"/>
    </source>
</evidence>
<dbReference type="PANTHER" id="PTHR30238">
    <property type="entry name" value="MEMBRANE BOUND PREDICTED REDOX MODULATOR"/>
    <property type="match status" value="1"/>
</dbReference>
<dbReference type="Proteomes" id="UP000184036">
    <property type="component" value="Unassembled WGS sequence"/>
</dbReference>
<dbReference type="AlphaFoldDB" id="A0A1M5J4E8"/>
<dbReference type="GO" id="GO:0016020">
    <property type="term" value="C:membrane"/>
    <property type="evidence" value="ECO:0007669"/>
    <property type="project" value="UniProtKB-SubCell"/>
</dbReference>
<dbReference type="Pfam" id="PF03741">
    <property type="entry name" value="TerC"/>
    <property type="match status" value="1"/>
</dbReference>
<keyword evidence="4 6" id="KW-1133">Transmembrane helix</keyword>
<evidence type="ECO:0000313" key="7">
    <source>
        <dbReference type="EMBL" id="SHG34883.1"/>
    </source>
</evidence>
<gene>
    <name evidence="7" type="ORF">SAMN05444396_10969</name>
</gene>
<name>A0A1M5J4E8_9FLAO</name>
<evidence type="ECO:0000256" key="2">
    <source>
        <dbReference type="ARBA" id="ARBA00007511"/>
    </source>
</evidence>
<evidence type="ECO:0000256" key="4">
    <source>
        <dbReference type="ARBA" id="ARBA00022989"/>
    </source>
</evidence>
<feature type="transmembrane region" description="Helical" evidence="6">
    <location>
        <begin position="224"/>
        <end position="244"/>
    </location>
</feature>
<reference evidence="8" key="1">
    <citation type="submission" date="2016-11" db="EMBL/GenBank/DDBJ databases">
        <authorList>
            <person name="Varghese N."/>
            <person name="Submissions S."/>
        </authorList>
    </citation>
    <scope>NUCLEOTIDE SEQUENCE [LARGE SCALE GENOMIC DNA]</scope>
    <source>
        <strain evidence="8">DSM 19741</strain>
    </source>
</reference>
<keyword evidence="5 6" id="KW-0472">Membrane</keyword>